<dbReference type="EMBL" id="BSXW01000198">
    <property type="protein sequence ID" value="GMF14409.1"/>
    <property type="molecule type" value="Genomic_DNA"/>
</dbReference>
<proteinExistence type="predicted"/>
<comment type="caution">
    <text evidence="1">The sequence shown here is derived from an EMBL/GenBank/DDBJ whole genome shotgun (WGS) entry which is preliminary data.</text>
</comment>
<name>A0A9W6TJ70_9STRA</name>
<organism evidence="1 2">
    <name type="scientific">Phytophthora lilii</name>
    <dbReference type="NCBI Taxonomy" id="2077276"/>
    <lineage>
        <taxon>Eukaryota</taxon>
        <taxon>Sar</taxon>
        <taxon>Stramenopiles</taxon>
        <taxon>Oomycota</taxon>
        <taxon>Peronosporomycetes</taxon>
        <taxon>Peronosporales</taxon>
        <taxon>Peronosporaceae</taxon>
        <taxon>Phytophthora</taxon>
    </lineage>
</organism>
<evidence type="ECO:0000313" key="2">
    <source>
        <dbReference type="Proteomes" id="UP001165083"/>
    </source>
</evidence>
<reference evidence="1" key="1">
    <citation type="submission" date="2023-04" db="EMBL/GenBank/DDBJ databases">
        <title>Phytophthora lilii NBRC 32176.</title>
        <authorList>
            <person name="Ichikawa N."/>
            <person name="Sato H."/>
            <person name="Tonouchi N."/>
        </authorList>
    </citation>
    <scope>NUCLEOTIDE SEQUENCE</scope>
    <source>
        <strain evidence="1">NBRC 32176</strain>
    </source>
</reference>
<protein>
    <submittedName>
        <fullName evidence="1">Unnamed protein product</fullName>
    </submittedName>
</protein>
<keyword evidence="2" id="KW-1185">Reference proteome</keyword>
<dbReference type="Proteomes" id="UP001165083">
    <property type="component" value="Unassembled WGS sequence"/>
</dbReference>
<evidence type="ECO:0000313" key="1">
    <source>
        <dbReference type="EMBL" id="GMF14409.1"/>
    </source>
</evidence>
<accession>A0A9W6TJ70</accession>
<dbReference type="AlphaFoldDB" id="A0A9W6TJ70"/>
<sequence>MYKAFKLDLSPAQAKKVLAGKTIRLRADQLGSGHEHMFHPENYKKLMRAKRAGKGLTLDMAHGEVAATYHSGMTGSGFWGDLWRGIKKGARFLKDSGILSKLLDAGVPAAATALGQPGAAIPVRAGIKQLTGVGMDEEIDGGRLTMADVKSGAKKAYAYAKRKGVVSDIIDEGEKFLLSKSDRPEHQDMIRSIYKMDHEIMYIDYDPLDAVGVYDNSNIQDEAEEKARKDDERRQRKLAAKSDTIVLKNMNTIRLAKCPSDLKSITL</sequence>
<gene>
    <name evidence="1" type="ORF">Plil01_000473800</name>
</gene>